<evidence type="ECO:0000313" key="1">
    <source>
        <dbReference type="EMBL" id="CAH0716044.1"/>
    </source>
</evidence>
<accession>A0A8J9UAJ8</accession>
<sequence>MHSDVVGLFTLFRKHLDEAKKAGFFLLNTWTNNFWHNQLNQIACDEIYPAQCTYTALAWNYLPIIHNKYQNA</sequence>
<organism evidence="1 2">
    <name type="scientific">Brenthis ino</name>
    <name type="common">lesser marbled fritillary</name>
    <dbReference type="NCBI Taxonomy" id="405034"/>
    <lineage>
        <taxon>Eukaryota</taxon>
        <taxon>Metazoa</taxon>
        <taxon>Ecdysozoa</taxon>
        <taxon>Arthropoda</taxon>
        <taxon>Hexapoda</taxon>
        <taxon>Insecta</taxon>
        <taxon>Pterygota</taxon>
        <taxon>Neoptera</taxon>
        <taxon>Endopterygota</taxon>
        <taxon>Lepidoptera</taxon>
        <taxon>Glossata</taxon>
        <taxon>Ditrysia</taxon>
        <taxon>Papilionoidea</taxon>
        <taxon>Nymphalidae</taxon>
        <taxon>Heliconiinae</taxon>
        <taxon>Argynnini</taxon>
        <taxon>Brenthis</taxon>
    </lineage>
</organism>
<keyword evidence="2" id="KW-1185">Reference proteome</keyword>
<dbReference type="AlphaFoldDB" id="A0A8J9UAJ8"/>
<proteinExistence type="predicted"/>
<dbReference type="EMBL" id="OV170231">
    <property type="protein sequence ID" value="CAH0716044.1"/>
    <property type="molecule type" value="Genomic_DNA"/>
</dbReference>
<gene>
    <name evidence="1" type="ORF">BINO364_LOCUS2883</name>
</gene>
<protein>
    <submittedName>
        <fullName evidence="1">Uncharacterized protein</fullName>
    </submittedName>
</protein>
<evidence type="ECO:0000313" key="2">
    <source>
        <dbReference type="Proteomes" id="UP000838878"/>
    </source>
</evidence>
<name>A0A8J9UAJ8_9NEOP</name>
<dbReference type="Proteomes" id="UP000838878">
    <property type="component" value="Chromosome 11"/>
</dbReference>
<feature type="non-terminal residue" evidence="1">
    <location>
        <position position="72"/>
    </location>
</feature>
<reference evidence="1" key="1">
    <citation type="submission" date="2021-12" db="EMBL/GenBank/DDBJ databases">
        <authorList>
            <person name="Martin H S."/>
        </authorList>
    </citation>
    <scope>NUCLEOTIDE SEQUENCE</scope>
</reference>